<dbReference type="AlphaFoldDB" id="A0A3N2C1C9"/>
<evidence type="ECO:0000313" key="17">
    <source>
        <dbReference type="Proteomes" id="UP000266915"/>
    </source>
</evidence>
<dbReference type="GO" id="GO:0005737">
    <property type="term" value="C:cytoplasm"/>
    <property type="evidence" value="ECO:0007669"/>
    <property type="project" value="UniProtKB-SubCell"/>
</dbReference>
<feature type="domain" description="FAD-dependent oxidoreductase 2 FAD-binding" evidence="14">
    <location>
        <begin position="4"/>
        <end position="370"/>
    </location>
</feature>
<gene>
    <name evidence="16" type="ORF">EDD42_1364</name>
</gene>
<evidence type="ECO:0000256" key="13">
    <source>
        <dbReference type="RuleBase" id="RU362049"/>
    </source>
</evidence>
<comment type="caution">
    <text evidence="16">The sequence shown here is derived from an EMBL/GenBank/DDBJ whole genome shotgun (WGS) entry which is preliminary data.</text>
</comment>
<dbReference type="Gene3D" id="3.50.50.60">
    <property type="entry name" value="FAD/NAD(P)-binding domain"/>
    <property type="match status" value="1"/>
</dbReference>
<dbReference type="SUPFAM" id="SSF51905">
    <property type="entry name" value="FAD/NAD(P)-binding domain"/>
    <property type="match status" value="1"/>
</dbReference>
<evidence type="ECO:0000256" key="12">
    <source>
        <dbReference type="NCBIfam" id="TIGR00551"/>
    </source>
</evidence>
<dbReference type="RefSeq" id="WP_085510505.1">
    <property type="nucleotide sequence ID" value="NZ_FXAP01000001.1"/>
</dbReference>
<dbReference type="PANTHER" id="PTHR42716:SF2">
    <property type="entry name" value="L-ASPARTATE OXIDASE, CHLOROPLASTIC"/>
    <property type="match status" value="1"/>
</dbReference>
<protein>
    <recommendedName>
        <fullName evidence="5 12">L-aspartate oxidase</fullName>
        <ecNumber evidence="4 12">1.4.3.16</ecNumber>
    </recommendedName>
</protein>
<dbReference type="Gene3D" id="1.20.58.100">
    <property type="entry name" value="Fumarate reductase/succinate dehydrogenase flavoprotein-like, C-terminal domain"/>
    <property type="match status" value="1"/>
</dbReference>
<sequence>MATVLVVGSGIAGLVAAIHASGRHEVVVVTKDVLGQSNTRYAQGGIAGVMFDDDRVEDHVRDTLLAGAGLCDEEAVRVLCTEGPERIRELIAFGVAFDRDGDGFAKGLEAAHSYPRVLHAGGDATGAAIETALVETLAARRVTVLEHTVLVDLVVTAGTVTGAHLRSSERGAFTVDADQVILATGGVGQLYPFTTNPAVATGDGAAAALRAGAVLADVEFVQFHPTALAAPGSFLVSEAVRGEGAVLRDANGERFMRALHPDAELAPRDVVARGIARAMAAQGGAPVTLDATALGADRLAARFPGIDEHLRASGVDWSRTPVAVAPAAHYWMGGVATDLDGRTTLPGLLAVGEVARTGVHGANRLASNSLLEGAVFAARAVAAIDAAPGPIAGHPRVGSARVVLDPRAADDDPGLPTDPVEPFSRSALHAVMWRDAGLVRDARGLELARRTLDRWSIELDDVVTTPRSVAAAEDRNLLLLARAVVAGALARTESRGAHARDDHPGVDPDQASPLAIVLATSADAPQPTTHPSVNGTVLAPC</sequence>
<dbReference type="EC" id="1.4.3.16" evidence="4 12"/>
<comment type="catalytic activity">
    <reaction evidence="11">
        <text>L-aspartate + O2 = iminosuccinate + H2O2</text>
        <dbReference type="Rhea" id="RHEA:25876"/>
        <dbReference type="ChEBI" id="CHEBI:15379"/>
        <dbReference type="ChEBI" id="CHEBI:16240"/>
        <dbReference type="ChEBI" id="CHEBI:29991"/>
        <dbReference type="ChEBI" id="CHEBI:77875"/>
        <dbReference type="EC" id="1.4.3.16"/>
    </reaction>
    <physiologicalReaction direction="left-to-right" evidence="11">
        <dbReference type="Rhea" id="RHEA:25877"/>
    </physiologicalReaction>
</comment>
<keyword evidence="6 13" id="KW-0285">Flavoprotein</keyword>
<reference evidence="16 17" key="1">
    <citation type="submission" date="2018-11" db="EMBL/GenBank/DDBJ databases">
        <title>Sequencing the genomes of 1000 actinobacteria strains.</title>
        <authorList>
            <person name="Klenk H.-P."/>
        </authorList>
    </citation>
    <scope>NUCLEOTIDE SEQUENCE [LARGE SCALE GENOMIC DNA]</scope>
    <source>
        <strain evidence="16 17">DSM 14012</strain>
    </source>
</reference>
<comment type="similarity">
    <text evidence="3 13">Belongs to the FAD-dependent oxidoreductase 2 family. NadB subfamily.</text>
</comment>
<dbReference type="NCBIfam" id="TIGR00551">
    <property type="entry name" value="nadB"/>
    <property type="match status" value="1"/>
</dbReference>
<evidence type="ECO:0000256" key="2">
    <source>
        <dbReference type="ARBA" id="ARBA00004950"/>
    </source>
</evidence>
<evidence type="ECO:0000256" key="6">
    <source>
        <dbReference type="ARBA" id="ARBA00022630"/>
    </source>
</evidence>
<dbReference type="Pfam" id="PF02910">
    <property type="entry name" value="Succ_DH_flav_C"/>
    <property type="match status" value="1"/>
</dbReference>
<dbReference type="GO" id="GO:0034628">
    <property type="term" value="P:'de novo' NAD+ biosynthetic process from L-aspartate"/>
    <property type="evidence" value="ECO:0007669"/>
    <property type="project" value="TreeGrafter"/>
</dbReference>
<proteinExistence type="inferred from homology"/>
<comment type="subcellular location">
    <subcellularLocation>
        <location evidence="13">Cytoplasm</location>
    </subcellularLocation>
</comment>
<evidence type="ECO:0000256" key="5">
    <source>
        <dbReference type="ARBA" id="ARBA00021901"/>
    </source>
</evidence>
<comment type="pathway">
    <text evidence="2 13">Cofactor biosynthesis; NAD(+) biosynthesis; iminoaspartate from L-aspartate (oxidase route): step 1/1.</text>
</comment>
<evidence type="ECO:0000313" key="16">
    <source>
        <dbReference type="EMBL" id="ROR81308.1"/>
    </source>
</evidence>
<keyword evidence="8 13" id="KW-0274">FAD</keyword>
<dbReference type="GO" id="GO:0008734">
    <property type="term" value="F:L-aspartate oxidase activity"/>
    <property type="evidence" value="ECO:0007669"/>
    <property type="project" value="UniProtKB-UniRule"/>
</dbReference>
<comment type="function">
    <text evidence="10">Catalyzes the oxidation of L-aspartate to iminoaspartate, the first step in the de novo biosynthesis of NAD(+).</text>
</comment>
<dbReference type="SUPFAM" id="SSF46977">
    <property type="entry name" value="Succinate dehydrogenase/fumarate reductase flavoprotein C-terminal domain"/>
    <property type="match status" value="1"/>
</dbReference>
<comment type="cofactor">
    <cofactor evidence="1 13">
        <name>FAD</name>
        <dbReference type="ChEBI" id="CHEBI:57692"/>
    </cofactor>
</comment>
<dbReference type="InterPro" id="IPR003953">
    <property type="entry name" value="FAD-dep_OxRdtase_2_FAD-bd"/>
</dbReference>
<dbReference type="GO" id="GO:0033765">
    <property type="term" value="F:steroid dehydrogenase activity, acting on the CH-CH group of donors"/>
    <property type="evidence" value="ECO:0007669"/>
    <property type="project" value="UniProtKB-ARBA"/>
</dbReference>
<dbReference type="InterPro" id="IPR036188">
    <property type="entry name" value="FAD/NAD-bd_sf"/>
</dbReference>
<evidence type="ECO:0000256" key="8">
    <source>
        <dbReference type="ARBA" id="ARBA00022827"/>
    </source>
</evidence>
<dbReference type="FunFam" id="3.90.700.10:FF:000002">
    <property type="entry name" value="L-aspartate oxidase"/>
    <property type="match status" value="1"/>
</dbReference>
<name>A0A3N2C1C9_9MICO</name>
<dbReference type="Gene3D" id="3.90.700.10">
    <property type="entry name" value="Succinate dehydrogenase/fumarate reductase flavoprotein, catalytic domain"/>
    <property type="match status" value="1"/>
</dbReference>
<keyword evidence="7 13" id="KW-0662">Pyridine nucleotide biosynthesis</keyword>
<evidence type="ECO:0000256" key="7">
    <source>
        <dbReference type="ARBA" id="ARBA00022642"/>
    </source>
</evidence>
<evidence type="ECO:0000256" key="1">
    <source>
        <dbReference type="ARBA" id="ARBA00001974"/>
    </source>
</evidence>
<dbReference type="InterPro" id="IPR005288">
    <property type="entry name" value="NadB"/>
</dbReference>
<evidence type="ECO:0000256" key="11">
    <source>
        <dbReference type="ARBA" id="ARBA00048305"/>
    </source>
</evidence>
<organism evidence="16 17">
    <name type="scientific">Plantibacter flavus</name>
    <dbReference type="NCBI Taxonomy" id="150123"/>
    <lineage>
        <taxon>Bacteria</taxon>
        <taxon>Bacillati</taxon>
        <taxon>Actinomycetota</taxon>
        <taxon>Actinomycetes</taxon>
        <taxon>Micrococcales</taxon>
        <taxon>Microbacteriaceae</taxon>
        <taxon>Plantibacter</taxon>
    </lineage>
</organism>
<feature type="domain" description="Fumarate reductase/succinate dehydrogenase flavoprotein-like C-terminal" evidence="15">
    <location>
        <begin position="425"/>
        <end position="509"/>
    </location>
</feature>
<dbReference type="Proteomes" id="UP000266915">
    <property type="component" value="Unassembled WGS sequence"/>
</dbReference>
<dbReference type="EMBL" id="RKHL01000001">
    <property type="protein sequence ID" value="ROR81308.1"/>
    <property type="molecule type" value="Genomic_DNA"/>
</dbReference>
<evidence type="ECO:0000256" key="3">
    <source>
        <dbReference type="ARBA" id="ARBA00008562"/>
    </source>
</evidence>
<dbReference type="InterPro" id="IPR037099">
    <property type="entry name" value="Fum_R/Succ_DH_flav-like_C_sf"/>
</dbReference>
<evidence type="ECO:0000259" key="14">
    <source>
        <dbReference type="Pfam" id="PF00890"/>
    </source>
</evidence>
<accession>A0A3N2C1C9</accession>
<evidence type="ECO:0000259" key="15">
    <source>
        <dbReference type="Pfam" id="PF02910"/>
    </source>
</evidence>
<dbReference type="UniPathway" id="UPA00253">
    <property type="reaction ID" value="UER00326"/>
</dbReference>
<keyword evidence="17" id="KW-1185">Reference proteome</keyword>
<dbReference type="PANTHER" id="PTHR42716">
    <property type="entry name" value="L-ASPARTATE OXIDASE"/>
    <property type="match status" value="1"/>
</dbReference>
<dbReference type="InterPro" id="IPR015939">
    <property type="entry name" value="Fum_Rdtase/Succ_DH_flav-like_C"/>
</dbReference>
<evidence type="ECO:0000256" key="4">
    <source>
        <dbReference type="ARBA" id="ARBA00012173"/>
    </source>
</evidence>
<evidence type="ECO:0000256" key="9">
    <source>
        <dbReference type="ARBA" id="ARBA00023002"/>
    </source>
</evidence>
<dbReference type="Pfam" id="PF00890">
    <property type="entry name" value="FAD_binding_2"/>
    <property type="match status" value="1"/>
</dbReference>
<dbReference type="PRINTS" id="PR00368">
    <property type="entry name" value="FADPNR"/>
</dbReference>
<keyword evidence="9 13" id="KW-0560">Oxidoreductase</keyword>
<evidence type="ECO:0000256" key="10">
    <source>
        <dbReference type="ARBA" id="ARBA00029426"/>
    </source>
</evidence>
<dbReference type="SUPFAM" id="SSF56425">
    <property type="entry name" value="Succinate dehydrogenase/fumarate reductase flavoprotein, catalytic domain"/>
    <property type="match status" value="1"/>
</dbReference>
<dbReference type="InterPro" id="IPR027477">
    <property type="entry name" value="Succ_DH/fumarate_Rdtase_cat_sf"/>
</dbReference>